<dbReference type="STRING" id="42253.NITMOv2_2001"/>
<dbReference type="Gene3D" id="1.10.150.240">
    <property type="entry name" value="Putative phosphatase, domain 2"/>
    <property type="match status" value="1"/>
</dbReference>
<dbReference type="SFLD" id="SFLDS00003">
    <property type="entry name" value="Haloacid_Dehalogenase"/>
    <property type="match status" value="1"/>
</dbReference>
<dbReference type="GO" id="GO:0006281">
    <property type="term" value="P:DNA repair"/>
    <property type="evidence" value="ECO:0007669"/>
    <property type="project" value="TreeGrafter"/>
</dbReference>
<dbReference type="PANTHER" id="PTHR43434:SF16">
    <property type="entry name" value="BLL8046 PROTEIN"/>
    <property type="match status" value="1"/>
</dbReference>
<evidence type="ECO:0000313" key="2">
    <source>
        <dbReference type="Proteomes" id="UP000069205"/>
    </source>
</evidence>
<keyword evidence="1" id="KW-0378">Hydrolase</keyword>
<dbReference type="OrthoDB" id="9776368at2"/>
<dbReference type="EMBL" id="CP011801">
    <property type="protein sequence ID" value="ALA58418.1"/>
    <property type="molecule type" value="Genomic_DNA"/>
</dbReference>
<protein>
    <submittedName>
        <fullName evidence="1">Putative Phosphoglycolate phosphatase</fullName>
        <ecNumber evidence="1">3.1.3.18</ecNumber>
    </submittedName>
</protein>
<dbReference type="SFLD" id="SFLDG01129">
    <property type="entry name" value="C1.5:_HAD__Beta-PGM__Phosphata"/>
    <property type="match status" value="1"/>
</dbReference>
<dbReference type="InterPro" id="IPR050155">
    <property type="entry name" value="HAD-like_hydrolase_sf"/>
</dbReference>
<dbReference type="GO" id="GO:0008967">
    <property type="term" value="F:phosphoglycolate phosphatase activity"/>
    <property type="evidence" value="ECO:0007669"/>
    <property type="project" value="UniProtKB-EC"/>
</dbReference>
<dbReference type="Proteomes" id="UP000069205">
    <property type="component" value="Chromosome"/>
</dbReference>
<dbReference type="NCBIfam" id="TIGR01549">
    <property type="entry name" value="HAD-SF-IA-v1"/>
    <property type="match status" value="1"/>
</dbReference>
<dbReference type="InterPro" id="IPR036412">
    <property type="entry name" value="HAD-like_sf"/>
</dbReference>
<dbReference type="GO" id="GO:0005829">
    <property type="term" value="C:cytosol"/>
    <property type="evidence" value="ECO:0007669"/>
    <property type="project" value="TreeGrafter"/>
</dbReference>
<gene>
    <name evidence="1" type="ORF">NITMOv2_2001</name>
</gene>
<dbReference type="InterPro" id="IPR023198">
    <property type="entry name" value="PGP-like_dom2"/>
</dbReference>
<evidence type="ECO:0000313" key="1">
    <source>
        <dbReference type="EMBL" id="ALA58418.1"/>
    </source>
</evidence>
<accession>A0A0K2GBU9</accession>
<keyword evidence="2" id="KW-1185">Reference proteome</keyword>
<dbReference type="InterPro" id="IPR006439">
    <property type="entry name" value="HAD-SF_hydro_IA"/>
</dbReference>
<dbReference type="Pfam" id="PF00702">
    <property type="entry name" value="Hydrolase"/>
    <property type="match status" value="1"/>
</dbReference>
<dbReference type="Gene3D" id="3.40.50.1000">
    <property type="entry name" value="HAD superfamily/HAD-like"/>
    <property type="match status" value="1"/>
</dbReference>
<sequence>MTAPPRSAPEPLAFLFDLDGTLVDSVYQHVLAWREATQAAGIELPVWRIHRQIGMSGGLMLHALLRETGRPVSPEEAEQIQRVHREAYAKQAPSLRVLPGTHELLDTLAAHRVPHAVATSGRMENARHALKLLGLRDDVPVVTRDDVRFAKPDPDLFLAAGERLKVPMNRCVIVGDSVWDLLAARRAFALSVGLLSGGYGQDELERAGAYRVYQDPADLLRHLDEVGVRLG</sequence>
<dbReference type="EC" id="3.1.3.18" evidence="1"/>
<dbReference type="PANTHER" id="PTHR43434">
    <property type="entry name" value="PHOSPHOGLYCOLATE PHOSPHATASE"/>
    <property type="match status" value="1"/>
</dbReference>
<reference evidence="1 2" key="1">
    <citation type="journal article" date="2015" name="Proc. Natl. Acad. Sci. U.S.A.">
        <title>Expanded metabolic versatility of ubiquitous nitrite-oxidizing bacteria from the genus Nitrospira.</title>
        <authorList>
            <person name="Koch H."/>
            <person name="Lucker S."/>
            <person name="Albertsen M."/>
            <person name="Kitzinger K."/>
            <person name="Herbold C."/>
            <person name="Spieck E."/>
            <person name="Nielsen P.H."/>
            <person name="Wagner M."/>
            <person name="Daims H."/>
        </authorList>
    </citation>
    <scope>NUCLEOTIDE SEQUENCE [LARGE SCALE GENOMIC DNA]</scope>
    <source>
        <strain evidence="1 2">NSP M-1</strain>
    </source>
</reference>
<dbReference type="SMR" id="A0A0K2GBU9"/>
<dbReference type="RefSeq" id="WP_053379586.1">
    <property type="nucleotide sequence ID" value="NZ_CP011801.1"/>
</dbReference>
<dbReference type="NCBIfam" id="TIGR01509">
    <property type="entry name" value="HAD-SF-IA-v3"/>
    <property type="match status" value="1"/>
</dbReference>
<dbReference type="InterPro" id="IPR023214">
    <property type="entry name" value="HAD_sf"/>
</dbReference>
<dbReference type="SFLD" id="SFLDG01135">
    <property type="entry name" value="C1.5.6:_HAD__Beta-PGM__Phospha"/>
    <property type="match status" value="1"/>
</dbReference>
<dbReference type="AlphaFoldDB" id="A0A0K2GBU9"/>
<name>A0A0K2GBU9_NITMO</name>
<dbReference type="KEGG" id="nmv:NITMOv2_2001"/>
<dbReference type="PATRIC" id="fig|42253.5.peg.1972"/>
<organism evidence="1 2">
    <name type="scientific">Nitrospira moscoviensis</name>
    <dbReference type="NCBI Taxonomy" id="42253"/>
    <lineage>
        <taxon>Bacteria</taxon>
        <taxon>Pseudomonadati</taxon>
        <taxon>Nitrospirota</taxon>
        <taxon>Nitrospiria</taxon>
        <taxon>Nitrospirales</taxon>
        <taxon>Nitrospiraceae</taxon>
        <taxon>Nitrospira</taxon>
    </lineage>
</organism>
<proteinExistence type="predicted"/>
<dbReference type="SUPFAM" id="SSF56784">
    <property type="entry name" value="HAD-like"/>
    <property type="match status" value="1"/>
</dbReference>